<name>A0A9N9YRW3_9HYPO</name>
<accession>A0A9N9YRW3</accession>
<dbReference type="PANTHER" id="PTHR21310">
    <property type="entry name" value="AMINOGLYCOSIDE PHOSPHOTRANSFERASE-RELATED-RELATED"/>
    <property type="match status" value="1"/>
</dbReference>
<dbReference type="InterPro" id="IPR002575">
    <property type="entry name" value="Aminoglycoside_PTrfase"/>
</dbReference>
<dbReference type="InterPro" id="IPR051678">
    <property type="entry name" value="AGP_Transferase"/>
</dbReference>
<dbReference type="EMBL" id="CABFNQ020000764">
    <property type="protein sequence ID" value="CAH0041745.1"/>
    <property type="molecule type" value="Genomic_DNA"/>
</dbReference>
<dbReference type="Proteomes" id="UP000696573">
    <property type="component" value="Unassembled WGS sequence"/>
</dbReference>
<proteinExistence type="predicted"/>
<evidence type="ECO:0000313" key="2">
    <source>
        <dbReference type="EMBL" id="CAH0041745.1"/>
    </source>
</evidence>
<dbReference type="OrthoDB" id="5404599at2759"/>
<comment type="caution">
    <text evidence="2">The sequence shown here is derived from an EMBL/GenBank/DDBJ whole genome shotgun (WGS) entry which is preliminary data.</text>
</comment>
<dbReference type="InterPro" id="IPR011009">
    <property type="entry name" value="Kinase-like_dom_sf"/>
</dbReference>
<dbReference type="AlphaFoldDB" id="A0A9N9YRW3"/>
<protein>
    <recommendedName>
        <fullName evidence="1">Aminoglycoside phosphotransferase domain-containing protein</fullName>
    </recommendedName>
</protein>
<dbReference type="SUPFAM" id="SSF56112">
    <property type="entry name" value="Protein kinase-like (PK-like)"/>
    <property type="match status" value="1"/>
</dbReference>
<organism evidence="2 3">
    <name type="scientific">Clonostachys rhizophaga</name>
    <dbReference type="NCBI Taxonomy" id="160324"/>
    <lineage>
        <taxon>Eukaryota</taxon>
        <taxon>Fungi</taxon>
        <taxon>Dikarya</taxon>
        <taxon>Ascomycota</taxon>
        <taxon>Pezizomycotina</taxon>
        <taxon>Sordariomycetes</taxon>
        <taxon>Hypocreomycetidae</taxon>
        <taxon>Hypocreales</taxon>
        <taxon>Bionectriaceae</taxon>
        <taxon>Clonostachys</taxon>
    </lineage>
</organism>
<dbReference type="Gene3D" id="3.90.1200.10">
    <property type="match status" value="1"/>
</dbReference>
<dbReference type="CDD" id="cd05120">
    <property type="entry name" value="APH_ChoK_like"/>
    <property type="match status" value="1"/>
</dbReference>
<sequence length="319" mass="36339">MADCISGLVKQVDDNSWLIGNRFILQRAKVAEKPLWKDHHGNCYSLADNISSLPPATAIPSDGYPHLLHSCANVSAVWAFGDVVLKIKLFQTRKGGTRENVTLDWLANQNLKFAMPRVLHYSEDEDRSYLFSTRLPGVTLNSAWPLMNDDYRQYYAQQVAEICTQLSTHSSTRIGGVDNFQLSDSWLDPLTYDFRSETLLENCNQLGMQISSSAVFLFSHNDLAPGNIMVDPREKHLVGIIDWEMAGFVPREWISTKFAVAWGLDLELGDVSGIPEADWRKRVHQELKRRGFPDVSATWKQWFNEHYASQQYRQLSNAI</sequence>
<reference evidence="2" key="1">
    <citation type="submission" date="2021-10" db="EMBL/GenBank/DDBJ databases">
        <authorList>
            <person name="Piombo E."/>
        </authorList>
    </citation>
    <scope>NUCLEOTIDE SEQUENCE</scope>
</reference>
<dbReference type="Pfam" id="PF01636">
    <property type="entry name" value="APH"/>
    <property type="match status" value="1"/>
</dbReference>
<evidence type="ECO:0000259" key="1">
    <source>
        <dbReference type="Pfam" id="PF01636"/>
    </source>
</evidence>
<dbReference type="PANTHER" id="PTHR21310:SF58">
    <property type="entry name" value="AMINOGLYCOSIDE PHOSPHOTRANSFERASE DOMAIN-CONTAINING PROTEIN"/>
    <property type="match status" value="1"/>
</dbReference>
<gene>
    <name evidence="2" type="ORF">CRHIZ90672A_00012263</name>
</gene>
<evidence type="ECO:0000313" key="3">
    <source>
        <dbReference type="Proteomes" id="UP000696573"/>
    </source>
</evidence>
<keyword evidence="3" id="KW-1185">Reference proteome</keyword>
<feature type="domain" description="Aminoglycoside phosphotransferase" evidence="1">
    <location>
        <begin position="81"/>
        <end position="250"/>
    </location>
</feature>